<dbReference type="CDD" id="cd01450">
    <property type="entry name" value="vWFA_subfamily_ECM"/>
    <property type="match status" value="2"/>
</dbReference>
<evidence type="ECO:0000256" key="3">
    <source>
        <dbReference type="ARBA" id="ARBA00023157"/>
    </source>
</evidence>
<dbReference type="InterPro" id="IPR036465">
    <property type="entry name" value="vWFA_dom_sf"/>
</dbReference>
<dbReference type="InterPro" id="IPR018097">
    <property type="entry name" value="EGF_Ca-bd_CS"/>
</dbReference>
<dbReference type="InterPro" id="IPR000742">
    <property type="entry name" value="EGF"/>
</dbReference>
<protein>
    <submittedName>
        <fullName evidence="6">Uncharacterized protein</fullName>
    </submittedName>
</protein>
<organism evidence="6 7">
    <name type="scientific">Owenia fusiformis</name>
    <name type="common">Polychaete worm</name>
    <dbReference type="NCBI Taxonomy" id="6347"/>
    <lineage>
        <taxon>Eukaryota</taxon>
        <taxon>Metazoa</taxon>
        <taxon>Spiralia</taxon>
        <taxon>Lophotrochozoa</taxon>
        <taxon>Annelida</taxon>
        <taxon>Polychaeta</taxon>
        <taxon>Sedentaria</taxon>
        <taxon>Canalipalpata</taxon>
        <taxon>Sabellida</taxon>
        <taxon>Oweniida</taxon>
        <taxon>Oweniidae</taxon>
        <taxon>Owenia</taxon>
    </lineage>
</organism>
<evidence type="ECO:0000256" key="2">
    <source>
        <dbReference type="ARBA" id="ARBA00022737"/>
    </source>
</evidence>
<evidence type="ECO:0000256" key="4">
    <source>
        <dbReference type="ARBA" id="ARBA00023180"/>
    </source>
</evidence>
<dbReference type="SUPFAM" id="SSF53300">
    <property type="entry name" value="vWA-like"/>
    <property type="match status" value="6"/>
</dbReference>
<accession>A0A8J1XFF1</accession>
<dbReference type="Gene3D" id="2.10.25.10">
    <property type="entry name" value="Laminin"/>
    <property type="match status" value="2"/>
</dbReference>
<dbReference type="PROSITE" id="PS00010">
    <property type="entry name" value="ASX_HYDROXYL"/>
    <property type="match status" value="1"/>
</dbReference>
<dbReference type="Pfam" id="PF00092">
    <property type="entry name" value="VWA"/>
    <property type="match status" value="6"/>
</dbReference>
<dbReference type="PROSITE" id="PS00022">
    <property type="entry name" value="EGF_1"/>
    <property type="match status" value="2"/>
</dbReference>
<dbReference type="PROSITE" id="PS01187">
    <property type="entry name" value="EGF_CA"/>
    <property type="match status" value="1"/>
</dbReference>
<dbReference type="PANTHER" id="PTHR24020">
    <property type="entry name" value="COLLAGEN ALPHA"/>
    <property type="match status" value="1"/>
</dbReference>
<feature type="disulfide bond" evidence="5">
    <location>
        <begin position="924"/>
        <end position="933"/>
    </location>
</feature>
<dbReference type="AlphaFoldDB" id="A0A8J1XFF1"/>
<dbReference type="CDD" id="cd00054">
    <property type="entry name" value="EGF_CA"/>
    <property type="match status" value="2"/>
</dbReference>
<keyword evidence="7" id="KW-1185">Reference proteome</keyword>
<proteinExistence type="predicted"/>
<keyword evidence="1 5" id="KW-0245">EGF-like domain</keyword>
<dbReference type="Pfam" id="PF00008">
    <property type="entry name" value="EGF"/>
    <property type="match status" value="2"/>
</dbReference>
<dbReference type="InterPro" id="IPR001881">
    <property type="entry name" value="EGF-like_Ca-bd_dom"/>
</dbReference>
<keyword evidence="2" id="KW-0677">Repeat</keyword>
<dbReference type="PROSITE" id="PS50234">
    <property type="entry name" value="VWFA"/>
    <property type="match status" value="6"/>
</dbReference>
<evidence type="ECO:0000256" key="5">
    <source>
        <dbReference type="PROSITE-ProRule" id="PRU00076"/>
    </source>
</evidence>
<evidence type="ECO:0000313" key="6">
    <source>
        <dbReference type="EMBL" id="CAH1784875.1"/>
    </source>
</evidence>
<keyword evidence="3 5" id="KW-1015">Disulfide bond</keyword>
<name>A0A8J1XFF1_OWEFU</name>
<dbReference type="FunFam" id="2.10.25.10:FF:000061">
    <property type="entry name" value="Delta-like protein"/>
    <property type="match status" value="1"/>
</dbReference>
<dbReference type="SMART" id="SM00327">
    <property type="entry name" value="VWA"/>
    <property type="match status" value="5"/>
</dbReference>
<gene>
    <name evidence="6" type="ORF">OFUS_LOCUS11001</name>
</gene>
<dbReference type="InterPro" id="IPR050525">
    <property type="entry name" value="ECM_Assembly_Org"/>
</dbReference>
<dbReference type="PROSITE" id="PS50026">
    <property type="entry name" value="EGF_3"/>
    <property type="match status" value="2"/>
</dbReference>
<evidence type="ECO:0000256" key="1">
    <source>
        <dbReference type="ARBA" id="ARBA00022536"/>
    </source>
</evidence>
<dbReference type="SMART" id="SM00179">
    <property type="entry name" value="EGF_CA"/>
    <property type="match status" value="2"/>
</dbReference>
<sequence>MDRGDRPGIPDVVIVVTDGKSDNEQATKDEAIKIHEAGINTFVVGVGDTLNTDELNMIATDPDFEHTYFAGDFDVLVNITQDLVEHTCFDPVCKDRTTDIVFILDGSSSITADEFLMLKDFVKNVVNRLDTSTTRVGLLTFATGTNIDWNLNKYGQKSDLLAAINEVTQIGGSTHTAEAIRVVREQMFTTENGDRIQVPNVIVLVTDGVSKDVDPLPEAQKAKDAGIAITCVGVGNEFKQAGKKAQDELNGISSDPDESYVFEVGSYAELEGVAAKVTQRTCYPDVCGTAKIDLAILLDRSASIPLDDYLLMLTFTKDLANKVDIDAEHFQIAVVTFSDTITTELVLNQADSREKFINAIDNFPLELEGATNHADVIALANDVIFTSANGDRPDASNLILIITDGVSTVKTEQTVVEANRAMAAGITMIAIGIGPELTENNVYLGTIASDPDELYVYSIQTFTDLNTIQNNLLERSLCPSNNTVCSGITDIIFALDRSGSISTPNFEILKSFIIQLLNGLDIGENKNRIGVLTFSDNAEIIINLNEFFDVTSIVNTIQTLQAGPGATYTANAMAKARDEMFIEGNGDRPDIPNVLVLISDGVSTVNPGETAPEALASKQKGITLVTVAIGDQVNDAELSEIASSRDFMFNVTRFEDLPNIETALRKSVCNDEDDCTSIPCLNGGICIDELVSHTCQCPADFSGFNCNHECNGYIDLVFVLDTSGSIFEANFDLVKTFVKDIILNLPISSSKTRVGAVSFATSAQRNFYLNTYFDNRELLNAIERIPYTGGATNIAEALQLIRLDIFKEVNGDRASVPNVVVLITDGASTVSSYDTLPQANLLKNSGAHIVAIGVGNELKPSEIRGMATDPDADNALIVENFFNLRLLEADMLTMTCFDTDDCTSVPCQAGGQCIDKVNSFECVCPNGRSGPTCSLTCNGEKDVVILVDSSGSIGEDNFKKVTDFVHDLVDSLEIHNGLYQVGVATFADDAVLEFHLNTYEKRSEILNAISSIQYTKGATNTAGGIELARTMFSPQNGDRINADNLLIIVTDGVPRVRKGEERSQADTAKANGIQIKTIGVGPNINADKLKELASSPTDENVRTVIDFNSLGNQIESLRQEICA</sequence>
<comment type="caution">
    <text evidence="5">Lacks conserved residue(s) required for the propagation of feature annotation.</text>
</comment>
<dbReference type="EMBL" id="CAIIXF020000005">
    <property type="protein sequence ID" value="CAH1784875.1"/>
    <property type="molecule type" value="Genomic_DNA"/>
</dbReference>
<dbReference type="InterPro" id="IPR000152">
    <property type="entry name" value="EGF-type_Asp/Asn_hydroxyl_site"/>
</dbReference>
<dbReference type="Gene3D" id="3.40.50.410">
    <property type="entry name" value="von Willebrand factor, type A domain"/>
    <property type="match status" value="6"/>
</dbReference>
<dbReference type="OrthoDB" id="6132182at2759"/>
<dbReference type="SUPFAM" id="SSF57196">
    <property type="entry name" value="EGF/Laminin"/>
    <property type="match status" value="2"/>
</dbReference>
<comment type="caution">
    <text evidence="6">The sequence shown here is derived from an EMBL/GenBank/DDBJ whole genome shotgun (WGS) entry which is preliminary data.</text>
</comment>
<dbReference type="Proteomes" id="UP000749559">
    <property type="component" value="Unassembled WGS sequence"/>
</dbReference>
<feature type="disulfide bond" evidence="5">
    <location>
        <begin position="697"/>
        <end position="706"/>
    </location>
</feature>
<evidence type="ECO:0000313" key="7">
    <source>
        <dbReference type="Proteomes" id="UP000749559"/>
    </source>
</evidence>
<keyword evidence="4" id="KW-0325">Glycoprotein</keyword>
<dbReference type="PANTHER" id="PTHR24020:SF84">
    <property type="entry name" value="VWFA DOMAIN-CONTAINING PROTEIN"/>
    <property type="match status" value="1"/>
</dbReference>
<reference evidence="6" key="1">
    <citation type="submission" date="2022-03" db="EMBL/GenBank/DDBJ databases">
        <authorList>
            <person name="Martin C."/>
        </authorList>
    </citation>
    <scope>NUCLEOTIDE SEQUENCE</scope>
</reference>
<dbReference type="PRINTS" id="PR00453">
    <property type="entry name" value="VWFADOMAIN"/>
</dbReference>
<dbReference type="GO" id="GO:0005509">
    <property type="term" value="F:calcium ion binding"/>
    <property type="evidence" value="ECO:0007669"/>
    <property type="project" value="InterPro"/>
</dbReference>
<dbReference type="SMART" id="SM00181">
    <property type="entry name" value="EGF"/>
    <property type="match status" value="2"/>
</dbReference>
<dbReference type="InterPro" id="IPR002035">
    <property type="entry name" value="VWF_A"/>
</dbReference>
<dbReference type="FunFam" id="2.10.25.10:FF:000006">
    <property type="entry name" value="Versican core protein-like isoform 1"/>
    <property type="match status" value="1"/>
</dbReference>